<gene>
    <name evidence="1" type="ORF">L1987_23039</name>
</gene>
<protein>
    <submittedName>
        <fullName evidence="1">Uncharacterized protein</fullName>
    </submittedName>
</protein>
<dbReference type="Proteomes" id="UP001056120">
    <property type="component" value="Linkage Group LG08"/>
</dbReference>
<comment type="caution">
    <text evidence="1">The sequence shown here is derived from an EMBL/GenBank/DDBJ whole genome shotgun (WGS) entry which is preliminary data.</text>
</comment>
<sequence>MQMLSCTMYNFLVIVDLIIMKNENLLLVCVKKLRRYYHFDTLKLWPFLAYVVSFVSLAASVGLLIQDALVPEGPSAWTGTTGVLQCVLVLISGLVYRTSHRSEVFISRDLLAHAIADEMQKVYTKEPVPLTVEGEVIDEEDMYFLNANNESDDDVEGKDVDEKDGADLEKRLQQIMQSTKGSM</sequence>
<reference evidence="1 2" key="2">
    <citation type="journal article" date="2022" name="Mol. Ecol. Resour.">
        <title>The genomes of chicory, endive, great burdock and yacon provide insights into Asteraceae paleo-polyploidization history and plant inulin production.</title>
        <authorList>
            <person name="Fan W."/>
            <person name="Wang S."/>
            <person name="Wang H."/>
            <person name="Wang A."/>
            <person name="Jiang F."/>
            <person name="Liu H."/>
            <person name="Zhao H."/>
            <person name="Xu D."/>
            <person name="Zhang Y."/>
        </authorList>
    </citation>
    <scope>NUCLEOTIDE SEQUENCE [LARGE SCALE GENOMIC DNA]</scope>
    <source>
        <strain evidence="2">cv. Yunnan</strain>
        <tissue evidence="1">Leaves</tissue>
    </source>
</reference>
<name>A0ACB9II03_9ASTR</name>
<evidence type="ECO:0000313" key="2">
    <source>
        <dbReference type="Proteomes" id="UP001056120"/>
    </source>
</evidence>
<keyword evidence="2" id="KW-1185">Reference proteome</keyword>
<evidence type="ECO:0000313" key="1">
    <source>
        <dbReference type="EMBL" id="KAI3807115.1"/>
    </source>
</evidence>
<proteinExistence type="predicted"/>
<accession>A0ACB9II03</accession>
<dbReference type="EMBL" id="CM042025">
    <property type="protein sequence ID" value="KAI3807115.1"/>
    <property type="molecule type" value="Genomic_DNA"/>
</dbReference>
<organism evidence="1 2">
    <name type="scientific">Smallanthus sonchifolius</name>
    <dbReference type="NCBI Taxonomy" id="185202"/>
    <lineage>
        <taxon>Eukaryota</taxon>
        <taxon>Viridiplantae</taxon>
        <taxon>Streptophyta</taxon>
        <taxon>Embryophyta</taxon>
        <taxon>Tracheophyta</taxon>
        <taxon>Spermatophyta</taxon>
        <taxon>Magnoliopsida</taxon>
        <taxon>eudicotyledons</taxon>
        <taxon>Gunneridae</taxon>
        <taxon>Pentapetalae</taxon>
        <taxon>asterids</taxon>
        <taxon>campanulids</taxon>
        <taxon>Asterales</taxon>
        <taxon>Asteraceae</taxon>
        <taxon>Asteroideae</taxon>
        <taxon>Heliantheae alliance</taxon>
        <taxon>Millerieae</taxon>
        <taxon>Smallanthus</taxon>
    </lineage>
</organism>
<reference evidence="2" key="1">
    <citation type="journal article" date="2022" name="Mol. Ecol. Resour.">
        <title>The genomes of chicory, endive, great burdock and yacon provide insights into Asteraceae palaeo-polyploidization history and plant inulin production.</title>
        <authorList>
            <person name="Fan W."/>
            <person name="Wang S."/>
            <person name="Wang H."/>
            <person name="Wang A."/>
            <person name="Jiang F."/>
            <person name="Liu H."/>
            <person name="Zhao H."/>
            <person name="Xu D."/>
            <person name="Zhang Y."/>
        </authorList>
    </citation>
    <scope>NUCLEOTIDE SEQUENCE [LARGE SCALE GENOMIC DNA]</scope>
    <source>
        <strain evidence="2">cv. Yunnan</strain>
    </source>
</reference>